<dbReference type="RefSeq" id="WP_377184190.1">
    <property type="nucleotide sequence ID" value="NZ_JBHUPD010000002.1"/>
</dbReference>
<keyword evidence="1" id="KW-0732">Signal</keyword>
<dbReference type="InterPro" id="IPR029058">
    <property type="entry name" value="AB_hydrolase_fold"/>
</dbReference>
<evidence type="ECO:0000259" key="2">
    <source>
        <dbReference type="Pfam" id="PF00561"/>
    </source>
</evidence>
<feature type="domain" description="AB hydrolase-1" evidence="2">
    <location>
        <begin position="52"/>
        <end position="150"/>
    </location>
</feature>
<gene>
    <name evidence="3" type="ORF">ACFS5N_08350</name>
</gene>
<dbReference type="Pfam" id="PF00561">
    <property type="entry name" value="Abhydrolase_1"/>
    <property type="match status" value="1"/>
</dbReference>
<dbReference type="Proteomes" id="UP001597557">
    <property type="component" value="Unassembled WGS sequence"/>
</dbReference>
<dbReference type="PANTHER" id="PTHR46331:SF2">
    <property type="entry name" value="VALACYCLOVIR HYDROLASE"/>
    <property type="match status" value="1"/>
</dbReference>
<sequence>MKQQFLISLLSLFAVMPATAQQASKSVLPTSGHAPVNGIQMYYEIHGSGAIPLVMIHGGGSTIETSFSKLLPLMAQHYKIIAVELQAHGRTTDRPKSESFIQDADDVAELLKYLHIPKANILGFSNGGSTALQIAIRHPQVVNKIIAISAATKRGGLIDGFFKGFDGAKLASMPKPLQDGYLKFNKGDKKGLQNMFNRDVGRMKTFHDWPDGDLKHIKAPTLVISSDQDVIKPEHTFELARLIPHAHAMILPGPHGAFFGEICTPHPDAKMIAGSALLLQSFLDK</sequence>
<comment type="caution">
    <text evidence="3">The sequence shown here is derived from an EMBL/GenBank/DDBJ whole genome shotgun (WGS) entry which is preliminary data.</text>
</comment>
<dbReference type="Gene3D" id="3.40.50.1820">
    <property type="entry name" value="alpha/beta hydrolase"/>
    <property type="match status" value="1"/>
</dbReference>
<protein>
    <submittedName>
        <fullName evidence="3">Alpha/beta fold hydrolase</fullName>
    </submittedName>
</protein>
<keyword evidence="3" id="KW-0378">Hydrolase</keyword>
<dbReference type="GO" id="GO:0016787">
    <property type="term" value="F:hydrolase activity"/>
    <property type="evidence" value="ECO:0007669"/>
    <property type="project" value="UniProtKB-KW"/>
</dbReference>
<dbReference type="PANTHER" id="PTHR46331">
    <property type="entry name" value="VALACYCLOVIR HYDROLASE"/>
    <property type="match status" value="1"/>
</dbReference>
<evidence type="ECO:0000313" key="4">
    <source>
        <dbReference type="Proteomes" id="UP001597557"/>
    </source>
</evidence>
<evidence type="ECO:0000256" key="1">
    <source>
        <dbReference type="SAM" id="SignalP"/>
    </source>
</evidence>
<name>A0ABW5YAR2_9SPHI</name>
<dbReference type="EMBL" id="JBHUPD010000002">
    <property type="protein sequence ID" value="MFD2872473.1"/>
    <property type="molecule type" value="Genomic_DNA"/>
</dbReference>
<dbReference type="InterPro" id="IPR000073">
    <property type="entry name" value="AB_hydrolase_1"/>
</dbReference>
<accession>A0ABW5YAR2</accession>
<feature type="chain" id="PRO_5046912996" evidence="1">
    <location>
        <begin position="21"/>
        <end position="285"/>
    </location>
</feature>
<dbReference type="SUPFAM" id="SSF53474">
    <property type="entry name" value="alpha/beta-Hydrolases"/>
    <property type="match status" value="1"/>
</dbReference>
<evidence type="ECO:0000313" key="3">
    <source>
        <dbReference type="EMBL" id="MFD2872473.1"/>
    </source>
</evidence>
<dbReference type="PRINTS" id="PR00111">
    <property type="entry name" value="ABHYDROLASE"/>
</dbReference>
<proteinExistence type="predicted"/>
<feature type="signal peptide" evidence="1">
    <location>
        <begin position="1"/>
        <end position="20"/>
    </location>
</feature>
<organism evidence="3 4">
    <name type="scientific">Mucilaginibacter ximonensis</name>
    <dbReference type="NCBI Taxonomy" id="538021"/>
    <lineage>
        <taxon>Bacteria</taxon>
        <taxon>Pseudomonadati</taxon>
        <taxon>Bacteroidota</taxon>
        <taxon>Sphingobacteriia</taxon>
        <taxon>Sphingobacteriales</taxon>
        <taxon>Sphingobacteriaceae</taxon>
        <taxon>Mucilaginibacter</taxon>
    </lineage>
</organism>
<reference evidence="4" key="1">
    <citation type="journal article" date="2019" name="Int. J. Syst. Evol. Microbiol.">
        <title>The Global Catalogue of Microorganisms (GCM) 10K type strain sequencing project: providing services to taxonomists for standard genome sequencing and annotation.</title>
        <authorList>
            <consortium name="The Broad Institute Genomics Platform"/>
            <consortium name="The Broad Institute Genome Sequencing Center for Infectious Disease"/>
            <person name="Wu L."/>
            <person name="Ma J."/>
        </authorList>
    </citation>
    <scope>NUCLEOTIDE SEQUENCE [LARGE SCALE GENOMIC DNA]</scope>
    <source>
        <strain evidence="4">KCTC 22437</strain>
    </source>
</reference>
<keyword evidence="4" id="KW-1185">Reference proteome</keyword>